<dbReference type="RefSeq" id="WP_322409991.1">
    <property type="nucleotide sequence ID" value="NZ_CP139779.1"/>
</dbReference>
<reference evidence="1 2" key="1">
    <citation type="submission" date="2023-06" db="EMBL/GenBank/DDBJ databases">
        <title>Rock-solubilizing bacteria, Microbacterium invictum, promotes re-establishment of vegetation in rocky wasteland by accelerating rock bio-weathering and reshaping soil bacterial community.</title>
        <authorList>
            <person name="Liu C."/>
        </authorList>
    </citation>
    <scope>NUCLEOTIDE SEQUENCE [LARGE SCALE GENOMIC DNA]</scope>
    <source>
        <strain evidence="1 2">X-18</strain>
    </source>
</reference>
<dbReference type="EMBL" id="CP139779">
    <property type="protein sequence ID" value="WQB69864.1"/>
    <property type="molecule type" value="Genomic_DNA"/>
</dbReference>
<dbReference type="Proteomes" id="UP001324533">
    <property type="component" value="Chromosome"/>
</dbReference>
<dbReference type="Gene3D" id="3.10.450.50">
    <property type="match status" value="1"/>
</dbReference>
<dbReference type="PANTHER" id="PTHR38436">
    <property type="entry name" value="POLYKETIDE CYCLASE SNOAL-LIKE DOMAIN"/>
    <property type="match status" value="1"/>
</dbReference>
<keyword evidence="2" id="KW-1185">Reference proteome</keyword>
<name>A0ABZ0V9E8_9MICO</name>
<accession>A0ABZ0V9E8</accession>
<dbReference type="Pfam" id="PF07366">
    <property type="entry name" value="SnoaL"/>
    <property type="match status" value="1"/>
</dbReference>
<dbReference type="InterPro" id="IPR009959">
    <property type="entry name" value="Cyclase_SnoaL-like"/>
</dbReference>
<sequence>MSATTDTHIALLRTGLDLVAAGRPDEVAPLLTDDFRITVHGAPEMLIGREAWLGNVAIMNAAFSDLTFDIQHELAAGDLVAFNITYTARHTGDFLGIPATGRTVSWQSLEHYRVEDGLIAEEWIASDIASLMGQLTAEPVEPAAPSHGDPR</sequence>
<dbReference type="SUPFAM" id="SSF54427">
    <property type="entry name" value="NTF2-like"/>
    <property type="match status" value="1"/>
</dbReference>
<evidence type="ECO:0000313" key="2">
    <source>
        <dbReference type="Proteomes" id="UP001324533"/>
    </source>
</evidence>
<protein>
    <submittedName>
        <fullName evidence="1">Ester cyclase</fullName>
    </submittedName>
</protein>
<organism evidence="1 2">
    <name type="scientific">Microbacterium invictum</name>
    <dbReference type="NCBI Taxonomy" id="515415"/>
    <lineage>
        <taxon>Bacteria</taxon>
        <taxon>Bacillati</taxon>
        <taxon>Actinomycetota</taxon>
        <taxon>Actinomycetes</taxon>
        <taxon>Micrococcales</taxon>
        <taxon>Microbacteriaceae</taxon>
        <taxon>Microbacterium</taxon>
    </lineage>
</organism>
<gene>
    <name evidence="1" type="ORF">T9R20_14360</name>
</gene>
<evidence type="ECO:0000313" key="1">
    <source>
        <dbReference type="EMBL" id="WQB69864.1"/>
    </source>
</evidence>
<dbReference type="InterPro" id="IPR032710">
    <property type="entry name" value="NTF2-like_dom_sf"/>
</dbReference>
<dbReference type="PANTHER" id="PTHR38436:SF1">
    <property type="entry name" value="ESTER CYCLASE"/>
    <property type="match status" value="1"/>
</dbReference>
<proteinExistence type="predicted"/>